<comment type="pathway">
    <text evidence="1">Amino-acid biosynthesis; L-asparagine biosynthesis; L-asparagine from L-aspartate (L-Gln route): step 1/1.</text>
</comment>
<dbReference type="InterPro" id="IPR051786">
    <property type="entry name" value="ASN_synthetase/amidase"/>
</dbReference>
<dbReference type="Gene3D" id="3.60.20.10">
    <property type="entry name" value="Glutamine Phosphoribosylpyrophosphate, subunit 1, domain 1"/>
    <property type="match status" value="1"/>
</dbReference>
<comment type="catalytic activity">
    <reaction evidence="6">
        <text>L-aspartate + L-glutamine + ATP + H2O = L-asparagine + L-glutamate + AMP + diphosphate + H(+)</text>
        <dbReference type="Rhea" id="RHEA:12228"/>
        <dbReference type="ChEBI" id="CHEBI:15377"/>
        <dbReference type="ChEBI" id="CHEBI:15378"/>
        <dbReference type="ChEBI" id="CHEBI:29985"/>
        <dbReference type="ChEBI" id="CHEBI:29991"/>
        <dbReference type="ChEBI" id="CHEBI:30616"/>
        <dbReference type="ChEBI" id="CHEBI:33019"/>
        <dbReference type="ChEBI" id="CHEBI:58048"/>
        <dbReference type="ChEBI" id="CHEBI:58359"/>
        <dbReference type="ChEBI" id="CHEBI:456215"/>
        <dbReference type="EC" id="6.3.5.4"/>
    </reaction>
</comment>
<organism evidence="8 9">
    <name type="scientific">Aquirufa ecclesiirivi</name>
    <dbReference type="NCBI Taxonomy" id="2715124"/>
    <lineage>
        <taxon>Bacteria</taxon>
        <taxon>Pseudomonadati</taxon>
        <taxon>Bacteroidota</taxon>
        <taxon>Cytophagia</taxon>
        <taxon>Cytophagales</taxon>
        <taxon>Flectobacillaceae</taxon>
        <taxon>Aquirufa</taxon>
    </lineage>
</organism>
<protein>
    <recommendedName>
        <fullName evidence="3">asparagine synthase (glutamine-hydrolyzing)</fullName>
        <ecNumber evidence="3">6.3.5.4</ecNumber>
    </recommendedName>
</protein>
<evidence type="ECO:0000256" key="4">
    <source>
        <dbReference type="ARBA" id="ARBA00022741"/>
    </source>
</evidence>
<proteinExistence type="inferred from homology"/>
<dbReference type="InterPro" id="IPR029055">
    <property type="entry name" value="Ntn_hydrolases_N"/>
</dbReference>
<comment type="similarity">
    <text evidence="2">Belongs to the asparagine synthetase family.</text>
</comment>
<reference evidence="8 9" key="1">
    <citation type="submission" date="2020-03" db="EMBL/GenBank/DDBJ databases">
        <authorList>
            <person name="Pitt A."/>
            <person name="Hahn M.W."/>
        </authorList>
    </citation>
    <scope>NUCLEOTIDE SEQUENCE [LARGE SCALE GENOMIC DNA]</scope>
    <source>
        <strain evidence="8 9">5A-MARBSE</strain>
    </source>
</reference>
<dbReference type="RefSeq" id="WP_269010486.1">
    <property type="nucleotide sequence ID" value="NZ_JAANOH010000004.1"/>
</dbReference>
<dbReference type="Proteomes" id="UP001321186">
    <property type="component" value="Unassembled WGS sequence"/>
</dbReference>
<dbReference type="InterPro" id="IPR001962">
    <property type="entry name" value="Asn_synthase"/>
</dbReference>
<evidence type="ECO:0000256" key="2">
    <source>
        <dbReference type="ARBA" id="ARBA00005752"/>
    </source>
</evidence>
<sequence length="631" mass="73339">MSLLLGLVYFDQENADDSCMSKMLEPLKNMPHDKIKINKNKEAIFAKQLTYGTEEDVYDVLPLYLSEIDTLFVSQGRIDNREELIYSLALGKGDEISDSFIMLKAYLKYGDQVQLHLKGEWSLAAYQYESKKLFITRDVMGYTSLYYYQSKEFFAFSSSIKSILQLPKYSIQLNEFYFISYLSIWKFEEKLEEGLTFYKDVYYLPNGFSIFLSHQEKSLKKYWPPQNVHEIHYKNKQDYVNEIVEIFQVAVKRRLRSYKPVASMLSGGLDSSSVSHIAAELLKLEGKQLNTYSHVPHYTEWLQKHPLSSLRELNEHSNIQSIVDTSGNIKAHYLSAGDFSPIDGLEIGLDILDGPVHAACNIFWIIDLYKNCAKDGFGSILTGEGGNGSISYTGEDYLLKHSWERLLNHPYRYFKSQLVKPIVYKYLKKIWEKKNPSLKNYVQSQYINSTILEDYDIINDLEKNGTSILKVFSSGYEAKQRLIQLYTPRSLMGAAFGQYYGIELRDPTCDIDLVNYFFRIPNEEFIDSHYQYRMLVKNMMANKLPDQVLFSNKKGLQNSDLTPRILDNESDLFKILDTIKKSSMANHYFDLKQLEGDLPIFHANFENGSTFEKQQKILKSVQFARFLKKFE</sequence>
<dbReference type="InterPro" id="IPR006426">
    <property type="entry name" value="Asn_synth_AEB"/>
</dbReference>
<dbReference type="Pfam" id="PF00733">
    <property type="entry name" value="Asn_synthase"/>
    <property type="match status" value="1"/>
</dbReference>
<dbReference type="PANTHER" id="PTHR43284">
    <property type="entry name" value="ASPARAGINE SYNTHETASE (GLUTAMINE-HYDROLYZING)"/>
    <property type="match status" value="1"/>
</dbReference>
<dbReference type="InterPro" id="IPR017932">
    <property type="entry name" value="GATase_2_dom"/>
</dbReference>
<evidence type="ECO:0000256" key="3">
    <source>
        <dbReference type="ARBA" id="ARBA00012737"/>
    </source>
</evidence>
<evidence type="ECO:0000256" key="1">
    <source>
        <dbReference type="ARBA" id="ARBA00005187"/>
    </source>
</evidence>
<evidence type="ECO:0000256" key="6">
    <source>
        <dbReference type="ARBA" id="ARBA00048741"/>
    </source>
</evidence>
<accession>A0ABT4JHY2</accession>
<comment type="caution">
    <text evidence="8">The sequence shown here is derived from an EMBL/GenBank/DDBJ whole genome shotgun (WGS) entry which is preliminary data.</text>
</comment>
<dbReference type="Gene3D" id="3.40.50.620">
    <property type="entry name" value="HUPs"/>
    <property type="match status" value="1"/>
</dbReference>
<keyword evidence="5" id="KW-0067">ATP-binding</keyword>
<evidence type="ECO:0000313" key="9">
    <source>
        <dbReference type="Proteomes" id="UP001321186"/>
    </source>
</evidence>
<gene>
    <name evidence="8" type="ORF">G9H61_10575</name>
</gene>
<dbReference type="Pfam" id="PF13537">
    <property type="entry name" value="GATase_7"/>
    <property type="match status" value="1"/>
</dbReference>
<name>A0ABT4JHY2_9BACT</name>
<evidence type="ECO:0000313" key="8">
    <source>
        <dbReference type="EMBL" id="MCZ2475894.1"/>
    </source>
</evidence>
<keyword evidence="9" id="KW-1185">Reference proteome</keyword>
<dbReference type="EC" id="6.3.5.4" evidence="3"/>
<dbReference type="PIRSF" id="PIRSF001589">
    <property type="entry name" value="Asn_synthetase_glu-h"/>
    <property type="match status" value="1"/>
</dbReference>
<dbReference type="PANTHER" id="PTHR43284:SF1">
    <property type="entry name" value="ASPARAGINE SYNTHETASE"/>
    <property type="match status" value="1"/>
</dbReference>
<dbReference type="SUPFAM" id="SSF56235">
    <property type="entry name" value="N-terminal nucleophile aminohydrolases (Ntn hydrolases)"/>
    <property type="match status" value="1"/>
</dbReference>
<dbReference type="EMBL" id="JAANOH010000004">
    <property type="protein sequence ID" value="MCZ2475894.1"/>
    <property type="molecule type" value="Genomic_DNA"/>
</dbReference>
<evidence type="ECO:0000256" key="5">
    <source>
        <dbReference type="ARBA" id="ARBA00022840"/>
    </source>
</evidence>
<feature type="domain" description="Glutamine amidotransferase type-2" evidence="7">
    <location>
        <begin position="2"/>
        <end position="215"/>
    </location>
</feature>
<evidence type="ECO:0000259" key="7">
    <source>
        <dbReference type="PROSITE" id="PS51278"/>
    </source>
</evidence>
<dbReference type="SUPFAM" id="SSF52402">
    <property type="entry name" value="Adenine nucleotide alpha hydrolases-like"/>
    <property type="match status" value="1"/>
</dbReference>
<keyword evidence="4" id="KW-0547">Nucleotide-binding</keyword>
<dbReference type="PROSITE" id="PS51278">
    <property type="entry name" value="GATASE_TYPE_2"/>
    <property type="match status" value="1"/>
</dbReference>
<dbReference type="InterPro" id="IPR014729">
    <property type="entry name" value="Rossmann-like_a/b/a_fold"/>
</dbReference>